<gene>
    <name evidence="3" type="ORF">BVRB_035790</name>
</gene>
<protein>
    <submittedName>
        <fullName evidence="3">Uncharacterized protein</fullName>
    </submittedName>
</protein>
<evidence type="ECO:0000313" key="3">
    <source>
        <dbReference type="EMBL" id="KMS65458.1"/>
    </source>
</evidence>
<sequence>SAAAQIAIASEQTVNTADGDMKKLLKEIENLKKTVKESQQQPTPSVHPEYNPQCTQPNHQQYAHNSTPMQTGPGTSPLIMQLQQQMAQTQLILQQHQAENARLYQELSDLDSSHETARFDQQRRDFESTLRLLTSKLQGQLPQNIVVDS</sequence>
<name>A0A0J7YQP6_BETVV</name>
<feature type="non-terminal residue" evidence="3">
    <location>
        <position position="1"/>
    </location>
</feature>
<organism evidence="3 4">
    <name type="scientific">Beta vulgaris subsp. vulgaris</name>
    <name type="common">Beet</name>
    <dbReference type="NCBI Taxonomy" id="3555"/>
    <lineage>
        <taxon>Eukaryota</taxon>
        <taxon>Viridiplantae</taxon>
        <taxon>Streptophyta</taxon>
        <taxon>Embryophyta</taxon>
        <taxon>Tracheophyta</taxon>
        <taxon>Spermatophyta</taxon>
        <taxon>Magnoliopsida</taxon>
        <taxon>eudicotyledons</taxon>
        <taxon>Gunneridae</taxon>
        <taxon>Pentapetalae</taxon>
        <taxon>Caryophyllales</taxon>
        <taxon>Chenopodiaceae</taxon>
        <taxon>Betoideae</taxon>
        <taxon>Beta</taxon>
    </lineage>
</organism>
<feature type="region of interest" description="Disordered" evidence="2">
    <location>
        <begin position="34"/>
        <end position="76"/>
    </location>
</feature>
<evidence type="ECO:0000313" key="4">
    <source>
        <dbReference type="Proteomes" id="UP000035740"/>
    </source>
</evidence>
<keyword evidence="4" id="KW-1185">Reference proteome</keyword>
<keyword evidence="1" id="KW-0175">Coiled coil</keyword>
<dbReference type="AlphaFoldDB" id="A0A0J7YQP6"/>
<accession>A0A0J7YQP6</accession>
<proteinExistence type="predicted"/>
<evidence type="ECO:0000256" key="2">
    <source>
        <dbReference type="SAM" id="MobiDB-lite"/>
    </source>
</evidence>
<reference evidence="3 4" key="1">
    <citation type="journal article" date="2014" name="Nature">
        <title>The genome of the recently domesticated crop plant sugar beet (Beta vulgaris).</title>
        <authorList>
            <person name="Dohm J.C."/>
            <person name="Minoche A.E."/>
            <person name="Holtgrawe D."/>
            <person name="Capella-Gutierrez S."/>
            <person name="Zakrzewski F."/>
            <person name="Tafer H."/>
            <person name="Rupp O."/>
            <person name="Sorensen T.R."/>
            <person name="Stracke R."/>
            <person name="Reinhardt R."/>
            <person name="Goesmann A."/>
            <person name="Kraft T."/>
            <person name="Schulz B."/>
            <person name="Stadler P.F."/>
            <person name="Schmidt T."/>
            <person name="Gabaldon T."/>
            <person name="Lehrach H."/>
            <person name="Weisshaar B."/>
            <person name="Himmelbauer H."/>
        </authorList>
    </citation>
    <scope>NUCLEOTIDE SEQUENCE [LARGE SCALE GENOMIC DNA]</scope>
    <source>
        <tissue evidence="3">Taproot</tissue>
    </source>
</reference>
<feature type="coiled-coil region" evidence="1">
    <location>
        <begin position="79"/>
        <end position="113"/>
    </location>
</feature>
<feature type="compositionally biased region" description="Polar residues" evidence="2">
    <location>
        <begin position="52"/>
        <end position="74"/>
    </location>
</feature>
<dbReference type="Gramene" id="KMS65458">
    <property type="protein sequence ID" value="KMS65458"/>
    <property type="gene ID" value="BVRB_035790"/>
</dbReference>
<dbReference type="EMBL" id="KQ108309">
    <property type="protein sequence ID" value="KMS65458.1"/>
    <property type="molecule type" value="Genomic_DNA"/>
</dbReference>
<dbReference type="Proteomes" id="UP000035740">
    <property type="component" value="Unassembled WGS sequence"/>
</dbReference>
<evidence type="ECO:0000256" key="1">
    <source>
        <dbReference type="SAM" id="Coils"/>
    </source>
</evidence>